<dbReference type="EMBL" id="JH000545">
    <property type="protein sequence ID" value="EGW05782.1"/>
    <property type="molecule type" value="Genomic_DNA"/>
</dbReference>
<feature type="compositionally biased region" description="Low complexity" evidence="1">
    <location>
        <begin position="37"/>
        <end position="60"/>
    </location>
</feature>
<dbReference type="Proteomes" id="UP000001075">
    <property type="component" value="Unassembled WGS sequence"/>
</dbReference>
<evidence type="ECO:0000313" key="2">
    <source>
        <dbReference type="EMBL" id="EGW05782.1"/>
    </source>
</evidence>
<reference evidence="3" key="1">
    <citation type="journal article" date="2011" name="Nat. Biotechnol.">
        <title>The genomic sequence of the Chinese hamster ovary (CHO)-K1 cell line.</title>
        <authorList>
            <person name="Xu X."/>
            <person name="Nagarajan H."/>
            <person name="Lewis N.E."/>
            <person name="Pan S."/>
            <person name="Cai Z."/>
            <person name="Liu X."/>
            <person name="Chen W."/>
            <person name="Xie M."/>
            <person name="Wang W."/>
            <person name="Hammond S."/>
            <person name="Andersen M.R."/>
            <person name="Neff N."/>
            <person name="Passarelli B."/>
            <person name="Koh W."/>
            <person name="Fan H.C."/>
            <person name="Wang J."/>
            <person name="Gui Y."/>
            <person name="Lee K.H."/>
            <person name="Betenbaugh M.J."/>
            <person name="Quake S.R."/>
            <person name="Famili I."/>
            <person name="Palsson B.O."/>
            <person name="Wang J."/>
        </authorList>
    </citation>
    <scope>NUCLEOTIDE SEQUENCE [LARGE SCALE GENOMIC DNA]</scope>
    <source>
        <strain evidence="3">CHO K1 cell line</strain>
    </source>
</reference>
<name>G3HNJ0_CRIGR</name>
<gene>
    <name evidence="2" type="ORF">I79_012328</name>
</gene>
<proteinExistence type="predicted"/>
<evidence type="ECO:0000256" key="1">
    <source>
        <dbReference type="SAM" id="MobiDB-lite"/>
    </source>
</evidence>
<accession>G3HNJ0</accession>
<protein>
    <submittedName>
        <fullName evidence="2">Uncharacterized protein</fullName>
    </submittedName>
</protein>
<feature type="region of interest" description="Disordered" evidence="1">
    <location>
        <begin position="1"/>
        <end position="60"/>
    </location>
</feature>
<organism evidence="2 3">
    <name type="scientific">Cricetulus griseus</name>
    <name type="common">Chinese hamster</name>
    <name type="synonym">Cricetulus barabensis griseus</name>
    <dbReference type="NCBI Taxonomy" id="10029"/>
    <lineage>
        <taxon>Eukaryota</taxon>
        <taxon>Metazoa</taxon>
        <taxon>Chordata</taxon>
        <taxon>Craniata</taxon>
        <taxon>Vertebrata</taxon>
        <taxon>Euteleostomi</taxon>
        <taxon>Mammalia</taxon>
        <taxon>Eutheria</taxon>
        <taxon>Euarchontoglires</taxon>
        <taxon>Glires</taxon>
        <taxon>Rodentia</taxon>
        <taxon>Myomorpha</taxon>
        <taxon>Muroidea</taxon>
        <taxon>Cricetidae</taxon>
        <taxon>Cricetinae</taxon>
        <taxon>Cricetulus</taxon>
    </lineage>
</organism>
<sequence>MIPGWKESGAHSHGAHQALTRGPLGNRGDGRARTQKAVGAAPAGGCASGRGPSPAAAGESRLWRQLRAGPRRVLRHSPLLLVK</sequence>
<evidence type="ECO:0000313" key="3">
    <source>
        <dbReference type="Proteomes" id="UP000001075"/>
    </source>
</evidence>
<dbReference type="InParanoid" id="G3HNJ0"/>
<dbReference type="AlphaFoldDB" id="G3HNJ0"/>